<dbReference type="Pfam" id="PF11790">
    <property type="entry name" value="Glyco_hydro_cc"/>
    <property type="match status" value="1"/>
</dbReference>
<dbReference type="OrthoDB" id="5985073at2759"/>
<keyword evidence="1" id="KW-0732">Signal</keyword>
<name>A0A9W4U5E9_9PLEO</name>
<proteinExistence type="predicted"/>
<feature type="signal peptide" evidence="1">
    <location>
        <begin position="1"/>
        <end position="19"/>
    </location>
</feature>
<keyword evidence="4" id="KW-1185">Reference proteome</keyword>
<sequence>MLTKTLLFALVGLSSLSEAAPMEKRASSKRGLGFKKGLQQRTDLFSSSSWGYSWEGRVDDKNVMYKLNGKEFVPMLHDNGDMFLNAWDGDVKGAIKAGAKNILSFNEPDECKENSGGTCIPVDVAAKAHIKHIQSIASANKNVRIGSPAVTNGPESDKGLAYLKTFMSKCQGCRIDFIAAHWYDEQGNLEKFKSHFTNMYKEINKDGGNRKIWVTEWAAPGGSQQFMKDAMSWMDTSNVIERYAYYNVEETLTANGALSALGKIYA</sequence>
<dbReference type="PANTHER" id="PTHR34154:SF10">
    <property type="entry name" value="ASL1-LIKE GLYCOSYL HYDROLASE CATALYTIC DOMAIN-CONTAINING PROTEIN"/>
    <property type="match status" value="1"/>
</dbReference>
<dbReference type="SUPFAM" id="SSF51445">
    <property type="entry name" value="(Trans)glycosidases"/>
    <property type="match status" value="1"/>
</dbReference>
<evidence type="ECO:0000259" key="2">
    <source>
        <dbReference type="Pfam" id="PF11790"/>
    </source>
</evidence>
<dbReference type="InterPro" id="IPR024655">
    <property type="entry name" value="Asl1_glyco_hydro_catalytic"/>
</dbReference>
<evidence type="ECO:0000256" key="1">
    <source>
        <dbReference type="SAM" id="SignalP"/>
    </source>
</evidence>
<feature type="domain" description="Asl1-like glycosyl hydrolase catalytic" evidence="2">
    <location>
        <begin position="43"/>
        <end position="265"/>
    </location>
</feature>
<dbReference type="EMBL" id="CAOQHR010000001">
    <property type="protein sequence ID" value="CAI6271921.1"/>
    <property type="molecule type" value="Genomic_DNA"/>
</dbReference>
<dbReference type="PANTHER" id="PTHR34154">
    <property type="entry name" value="ALKALI-SENSITIVE LINKAGE PROTEIN 1"/>
    <property type="match status" value="1"/>
</dbReference>
<dbReference type="GO" id="GO:0009277">
    <property type="term" value="C:fungal-type cell wall"/>
    <property type="evidence" value="ECO:0007669"/>
    <property type="project" value="TreeGrafter"/>
</dbReference>
<reference evidence="3" key="1">
    <citation type="submission" date="2023-01" db="EMBL/GenBank/DDBJ databases">
        <authorList>
            <person name="Van Ghelder C."/>
            <person name="Rancurel C."/>
        </authorList>
    </citation>
    <scope>NUCLEOTIDE SEQUENCE</scope>
    <source>
        <strain evidence="3">CNCM I-4278</strain>
    </source>
</reference>
<accession>A0A9W4U5E9</accession>
<evidence type="ECO:0000313" key="3">
    <source>
        <dbReference type="EMBL" id="CAI6271921.1"/>
    </source>
</evidence>
<dbReference type="AlphaFoldDB" id="A0A9W4U5E9"/>
<dbReference type="InterPro" id="IPR053183">
    <property type="entry name" value="ASL1"/>
</dbReference>
<organism evidence="3 4">
    <name type="scientific">Periconia digitata</name>
    <dbReference type="NCBI Taxonomy" id="1303443"/>
    <lineage>
        <taxon>Eukaryota</taxon>
        <taxon>Fungi</taxon>
        <taxon>Dikarya</taxon>
        <taxon>Ascomycota</taxon>
        <taxon>Pezizomycotina</taxon>
        <taxon>Dothideomycetes</taxon>
        <taxon>Pleosporomycetidae</taxon>
        <taxon>Pleosporales</taxon>
        <taxon>Massarineae</taxon>
        <taxon>Periconiaceae</taxon>
        <taxon>Periconia</taxon>
    </lineage>
</organism>
<protein>
    <recommendedName>
        <fullName evidence="2">Asl1-like glycosyl hydrolase catalytic domain-containing protein</fullName>
    </recommendedName>
</protein>
<feature type="chain" id="PRO_5040894382" description="Asl1-like glycosyl hydrolase catalytic domain-containing protein" evidence="1">
    <location>
        <begin position="20"/>
        <end position="266"/>
    </location>
</feature>
<dbReference type="Gene3D" id="3.20.20.80">
    <property type="entry name" value="Glycosidases"/>
    <property type="match status" value="1"/>
</dbReference>
<evidence type="ECO:0000313" key="4">
    <source>
        <dbReference type="Proteomes" id="UP001152607"/>
    </source>
</evidence>
<dbReference type="InterPro" id="IPR017853">
    <property type="entry name" value="GH"/>
</dbReference>
<dbReference type="Proteomes" id="UP001152607">
    <property type="component" value="Unassembled WGS sequence"/>
</dbReference>
<dbReference type="GO" id="GO:0071966">
    <property type="term" value="P:fungal-type cell wall polysaccharide metabolic process"/>
    <property type="evidence" value="ECO:0007669"/>
    <property type="project" value="TreeGrafter"/>
</dbReference>
<gene>
    <name evidence="3" type="ORF">PDIGIT_LOCUS1758</name>
</gene>
<comment type="caution">
    <text evidence="3">The sequence shown here is derived from an EMBL/GenBank/DDBJ whole genome shotgun (WGS) entry which is preliminary data.</text>
</comment>